<accession>A0ABQ9GYL8</accession>
<organism evidence="1 2">
    <name type="scientific">Dryococelus australis</name>
    <dbReference type="NCBI Taxonomy" id="614101"/>
    <lineage>
        <taxon>Eukaryota</taxon>
        <taxon>Metazoa</taxon>
        <taxon>Ecdysozoa</taxon>
        <taxon>Arthropoda</taxon>
        <taxon>Hexapoda</taxon>
        <taxon>Insecta</taxon>
        <taxon>Pterygota</taxon>
        <taxon>Neoptera</taxon>
        <taxon>Polyneoptera</taxon>
        <taxon>Phasmatodea</taxon>
        <taxon>Verophasmatodea</taxon>
        <taxon>Anareolatae</taxon>
        <taxon>Phasmatidae</taxon>
        <taxon>Eurycanthinae</taxon>
        <taxon>Dryococelus</taxon>
    </lineage>
</organism>
<sequence>MGETVTDCKDEQAHTHASTLLLAVEAYKKQLNVGSEVQLDGLEECAEAQQELEVTRNICNRITAELRHIADLLEEEPTVKMANVTCQVSFSPSQQVQVIEVLQKL</sequence>
<comment type="caution">
    <text evidence="1">The sequence shown here is derived from an EMBL/GenBank/DDBJ whole genome shotgun (WGS) entry which is preliminary data.</text>
</comment>
<evidence type="ECO:0000313" key="1">
    <source>
        <dbReference type="EMBL" id="KAJ8877142.1"/>
    </source>
</evidence>
<protein>
    <submittedName>
        <fullName evidence="1">Uncharacterized protein</fullName>
    </submittedName>
</protein>
<dbReference type="EMBL" id="JARBHB010000008">
    <property type="protein sequence ID" value="KAJ8877142.1"/>
    <property type="molecule type" value="Genomic_DNA"/>
</dbReference>
<proteinExistence type="predicted"/>
<reference evidence="1 2" key="1">
    <citation type="submission" date="2023-02" db="EMBL/GenBank/DDBJ databases">
        <title>LHISI_Scaffold_Assembly.</title>
        <authorList>
            <person name="Stuart O.P."/>
            <person name="Cleave R."/>
            <person name="Magrath M.J.L."/>
            <person name="Mikheyev A.S."/>
        </authorList>
    </citation>
    <scope>NUCLEOTIDE SEQUENCE [LARGE SCALE GENOMIC DNA]</scope>
    <source>
        <strain evidence="1">Daus_M_001</strain>
        <tissue evidence="1">Leg muscle</tissue>
    </source>
</reference>
<gene>
    <name evidence="1" type="ORF">PR048_021595</name>
</gene>
<dbReference type="Proteomes" id="UP001159363">
    <property type="component" value="Chromosome 7"/>
</dbReference>
<evidence type="ECO:0000313" key="2">
    <source>
        <dbReference type="Proteomes" id="UP001159363"/>
    </source>
</evidence>
<name>A0ABQ9GYL8_9NEOP</name>
<keyword evidence="2" id="KW-1185">Reference proteome</keyword>